<dbReference type="OrthoDB" id="415825at2759"/>
<evidence type="ECO:0000256" key="4">
    <source>
        <dbReference type="ARBA" id="ARBA00022827"/>
    </source>
</evidence>
<feature type="domain" description="FAD-binding PCMH-type" evidence="6">
    <location>
        <begin position="38"/>
        <end position="229"/>
    </location>
</feature>
<dbReference type="InterPro" id="IPR016169">
    <property type="entry name" value="FAD-bd_PCMH_sub2"/>
</dbReference>
<gene>
    <name evidence="7" type="ORF">BGZ99_001267</name>
</gene>
<dbReference type="SUPFAM" id="SSF56176">
    <property type="entry name" value="FAD-binding/transporter-associated domain-like"/>
    <property type="match status" value="1"/>
</dbReference>
<organism evidence="7 8">
    <name type="scientific">Dissophora globulifera</name>
    <dbReference type="NCBI Taxonomy" id="979702"/>
    <lineage>
        <taxon>Eukaryota</taxon>
        <taxon>Fungi</taxon>
        <taxon>Fungi incertae sedis</taxon>
        <taxon>Mucoromycota</taxon>
        <taxon>Mortierellomycotina</taxon>
        <taxon>Mortierellomycetes</taxon>
        <taxon>Mortierellales</taxon>
        <taxon>Mortierellaceae</taxon>
        <taxon>Dissophora</taxon>
    </lineage>
</organism>
<proteinExistence type="inferred from homology"/>
<accession>A0A9P6UJE7</accession>
<dbReference type="Pfam" id="PF01565">
    <property type="entry name" value="FAD_binding_4"/>
    <property type="match status" value="1"/>
</dbReference>
<evidence type="ECO:0000256" key="2">
    <source>
        <dbReference type="ARBA" id="ARBA00005466"/>
    </source>
</evidence>
<dbReference type="AlphaFoldDB" id="A0A9P6UJE7"/>
<keyword evidence="8" id="KW-1185">Reference proteome</keyword>
<comment type="similarity">
    <text evidence="2">Belongs to the oxygen-dependent FAD-linked oxidoreductase family.</text>
</comment>
<dbReference type="InterPro" id="IPR006094">
    <property type="entry name" value="Oxid_FAD_bind_N"/>
</dbReference>
<dbReference type="EMBL" id="JAAAIP010001306">
    <property type="protein sequence ID" value="KAG0308117.1"/>
    <property type="molecule type" value="Genomic_DNA"/>
</dbReference>
<dbReference type="GO" id="GO:0016491">
    <property type="term" value="F:oxidoreductase activity"/>
    <property type="evidence" value="ECO:0007669"/>
    <property type="project" value="UniProtKB-KW"/>
</dbReference>
<dbReference type="PANTHER" id="PTHR42973">
    <property type="entry name" value="BINDING OXIDOREDUCTASE, PUTATIVE (AFU_ORTHOLOGUE AFUA_1G17690)-RELATED"/>
    <property type="match status" value="1"/>
</dbReference>
<dbReference type="Gene3D" id="3.30.465.10">
    <property type="match status" value="1"/>
</dbReference>
<evidence type="ECO:0000259" key="6">
    <source>
        <dbReference type="PROSITE" id="PS51387"/>
    </source>
</evidence>
<dbReference type="InterPro" id="IPR050416">
    <property type="entry name" value="FAD-linked_Oxidoreductase"/>
</dbReference>
<dbReference type="InterPro" id="IPR036318">
    <property type="entry name" value="FAD-bd_PCMH-like_sf"/>
</dbReference>
<evidence type="ECO:0000256" key="1">
    <source>
        <dbReference type="ARBA" id="ARBA00001974"/>
    </source>
</evidence>
<keyword evidence="4" id="KW-0274">FAD</keyword>
<evidence type="ECO:0000313" key="8">
    <source>
        <dbReference type="Proteomes" id="UP000738325"/>
    </source>
</evidence>
<keyword evidence="3" id="KW-0285">Flavoprotein</keyword>
<sequence length="502" mass="56393">MESVPITVPLLGFTEAYEKGGPDYDKHCYQYASSSYPEGLIQPKYIIYPRGDDEVIKAIQYAKVNKVAVAIRTGGHQYSGASSTCGNNIQLDLSNTYDDLRWENTECTLVTVGISYSLRVFHDKLAAKQRFVPHGQCSHVHLGGHVQTGGYGQLGRSFGLLADHVQKIRIITADGEPREIRRAIEKDKDGQPIEIHTNEEEKDLFFAVLGGSPGNFGVVTHVTIRVHRDEDHPHSCGLKIFYPYDRDRLKRLLDVMVQKVNDSTFAADYDYCVTVLSGGSLFPISFSPNLDERILLEHPEIAGPDGFLLWPPMILVYAQWANLGGQNQQYDGGIFREIKQAGDEDLVLNGIERLLGTKVNDDTHHPLSELTGDWIFQNVREFEKPYIKRVFMSNSQPLQDGWTDFICDRIHEIQGNEDNGCDLSVQIQPFGGSNSEVYRNNDGSTAISWRDSNICCVIQVLDFVQRIAVFSGVHTTWTWIKNTTTILTTLMPSSGKQNMNGW</sequence>
<name>A0A9P6UJE7_9FUNG</name>
<comment type="cofactor">
    <cofactor evidence="1">
        <name>FAD</name>
        <dbReference type="ChEBI" id="CHEBI:57692"/>
    </cofactor>
</comment>
<keyword evidence="5" id="KW-0560">Oxidoreductase</keyword>
<evidence type="ECO:0000256" key="3">
    <source>
        <dbReference type="ARBA" id="ARBA00022630"/>
    </source>
</evidence>
<dbReference type="InterPro" id="IPR016166">
    <property type="entry name" value="FAD-bd_PCMH"/>
</dbReference>
<dbReference type="PROSITE" id="PS51387">
    <property type="entry name" value="FAD_PCMH"/>
    <property type="match status" value="1"/>
</dbReference>
<feature type="non-terminal residue" evidence="7">
    <location>
        <position position="502"/>
    </location>
</feature>
<dbReference type="Proteomes" id="UP000738325">
    <property type="component" value="Unassembled WGS sequence"/>
</dbReference>
<evidence type="ECO:0000256" key="5">
    <source>
        <dbReference type="ARBA" id="ARBA00023002"/>
    </source>
</evidence>
<protein>
    <recommendedName>
        <fullName evidence="6">FAD-binding PCMH-type domain-containing protein</fullName>
    </recommendedName>
</protein>
<dbReference type="GO" id="GO:0071949">
    <property type="term" value="F:FAD binding"/>
    <property type="evidence" value="ECO:0007669"/>
    <property type="project" value="InterPro"/>
</dbReference>
<dbReference type="PANTHER" id="PTHR42973:SF39">
    <property type="entry name" value="FAD-BINDING PCMH-TYPE DOMAIN-CONTAINING PROTEIN"/>
    <property type="match status" value="1"/>
</dbReference>
<reference evidence="7" key="1">
    <citation type="journal article" date="2020" name="Fungal Divers.">
        <title>Resolving the Mortierellaceae phylogeny through synthesis of multi-gene phylogenetics and phylogenomics.</title>
        <authorList>
            <person name="Vandepol N."/>
            <person name="Liber J."/>
            <person name="Desiro A."/>
            <person name="Na H."/>
            <person name="Kennedy M."/>
            <person name="Barry K."/>
            <person name="Grigoriev I.V."/>
            <person name="Miller A.N."/>
            <person name="O'Donnell K."/>
            <person name="Stajich J.E."/>
            <person name="Bonito G."/>
        </authorList>
    </citation>
    <scope>NUCLEOTIDE SEQUENCE</scope>
    <source>
        <strain evidence="7">REB-010B</strain>
    </source>
</reference>
<comment type="caution">
    <text evidence="7">The sequence shown here is derived from an EMBL/GenBank/DDBJ whole genome shotgun (WGS) entry which is preliminary data.</text>
</comment>
<evidence type="ECO:0000313" key="7">
    <source>
        <dbReference type="EMBL" id="KAG0308117.1"/>
    </source>
</evidence>